<dbReference type="Pfam" id="PF04266">
    <property type="entry name" value="ASCH"/>
    <property type="match status" value="1"/>
</dbReference>
<dbReference type="PANTHER" id="PTHR39203">
    <property type="entry name" value="CYTOPLASMIC PROTEIN-RELATED"/>
    <property type="match status" value="1"/>
</dbReference>
<organism evidence="2 3">
    <name type="scientific">Hydrogenispora ethanolica</name>
    <dbReference type="NCBI Taxonomy" id="1082276"/>
    <lineage>
        <taxon>Bacteria</taxon>
        <taxon>Bacillati</taxon>
        <taxon>Bacillota</taxon>
        <taxon>Hydrogenispora</taxon>
    </lineage>
</organism>
<reference evidence="2 3" key="1">
    <citation type="submission" date="2019-03" db="EMBL/GenBank/DDBJ databases">
        <title>Genomic Encyclopedia of Type Strains, Phase IV (KMG-IV): sequencing the most valuable type-strain genomes for metagenomic binning, comparative biology and taxonomic classification.</title>
        <authorList>
            <person name="Goeker M."/>
        </authorList>
    </citation>
    <scope>NUCLEOTIDE SEQUENCE [LARGE SCALE GENOMIC DNA]</scope>
    <source>
        <strain evidence="2 3">LX-B</strain>
    </source>
</reference>
<proteinExistence type="predicted"/>
<dbReference type="InterPro" id="IPR007374">
    <property type="entry name" value="ASCH_domain"/>
</dbReference>
<keyword evidence="3" id="KW-1185">Reference proteome</keyword>
<dbReference type="PANTHER" id="PTHR39203:SF1">
    <property type="entry name" value="CYTOPLASMIC PROTEIN"/>
    <property type="match status" value="1"/>
</dbReference>
<dbReference type="Gene3D" id="3.10.400.10">
    <property type="entry name" value="Sulfate adenylyltransferase"/>
    <property type="match status" value="1"/>
</dbReference>
<dbReference type="InterPro" id="IPR009326">
    <property type="entry name" value="DUF984"/>
</dbReference>
<dbReference type="Proteomes" id="UP000295008">
    <property type="component" value="Unassembled WGS sequence"/>
</dbReference>
<dbReference type="SMART" id="SM01022">
    <property type="entry name" value="ASCH"/>
    <property type="match status" value="1"/>
</dbReference>
<feature type="domain" description="ASCH" evidence="1">
    <location>
        <begin position="10"/>
        <end position="132"/>
    </location>
</feature>
<dbReference type="InterPro" id="IPR015947">
    <property type="entry name" value="PUA-like_sf"/>
</dbReference>
<comment type="caution">
    <text evidence="2">The sequence shown here is derived from an EMBL/GenBank/DDBJ whole genome shotgun (WGS) entry which is preliminary data.</text>
</comment>
<name>A0A4R1S4Y1_HYDET</name>
<dbReference type="AlphaFoldDB" id="A0A4R1S4Y1"/>
<accession>A0A4R1S4Y1</accession>
<gene>
    <name evidence="2" type="ORF">EDC14_1004219</name>
</gene>
<evidence type="ECO:0000313" key="3">
    <source>
        <dbReference type="Proteomes" id="UP000295008"/>
    </source>
</evidence>
<sequence>MNGVVRMKRMTLWGRDENDESLIEQVIRQVKTVTCTPKIWYYDNPGEEPTQVGDRVRVYNRQGVHRCTIEITENYELPFGRVDERIARGEHCADIAEFRADHAMVWQADLEKEGYSLSDDLVIVVEHFRLISVEPK</sequence>
<dbReference type="SUPFAM" id="SSF88697">
    <property type="entry name" value="PUA domain-like"/>
    <property type="match status" value="1"/>
</dbReference>
<evidence type="ECO:0000313" key="2">
    <source>
        <dbReference type="EMBL" id="TCL74281.1"/>
    </source>
</evidence>
<evidence type="ECO:0000259" key="1">
    <source>
        <dbReference type="SMART" id="SM01022"/>
    </source>
</evidence>
<protein>
    <submittedName>
        <fullName evidence="2">Uncharacterized protein YhfF</fullName>
    </submittedName>
</protein>
<dbReference type="OrthoDB" id="9807542at2"/>
<dbReference type="EMBL" id="SLUN01000004">
    <property type="protein sequence ID" value="TCL74281.1"/>
    <property type="molecule type" value="Genomic_DNA"/>
</dbReference>